<dbReference type="KEGG" id="ecc:c3134"/>
<sequence>MLGRDLLRKQKLSFCFRYSHHRRTNRTTVQRITFLHNAQYVTWRNVIRFHHCDGLMHIWVQWDVGFGDHFNAKLTHNIQHRLQRQLNTFNHRGHIRVSFISHFQRTIQAINHRQQFVDEFLQREFVGFFDIQFSTTTQVFHFGFYAQNAVTFTGLGFSQLSFEIRNFFIARIHLLSRSFWLNCLNLFVLIHDNFFRGLPLRRFLFFTTHEFLRVFFAFISLTSLIMGISFRVSREALTLSSIFATRTSEK</sequence>
<feature type="transmembrane region" description="Helical" evidence="1">
    <location>
        <begin position="211"/>
        <end position="230"/>
    </location>
</feature>
<keyword evidence="1" id="KW-0472">Membrane</keyword>
<dbReference type="EMBL" id="AE014075">
    <property type="protein sequence ID" value="AAN81584.1"/>
    <property type="molecule type" value="Genomic_DNA"/>
</dbReference>
<accession>A0A0H2VC43</accession>
<protein>
    <submittedName>
        <fullName evidence="2">Uncharacterized protein</fullName>
    </submittedName>
</protein>
<evidence type="ECO:0000256" key="1">
    <source>
        <dbReference type="SAM" id="Phobius"/>
    </source>
</evidence>
<dbReference type="eggNOG" id="ENOG5031KX5">
    <property type="taxonomic scope" value="Bacteria"/>
</dbReference>
<dbReference type="AlphaFoldDB" id="A0A0H2VC43"/>
<gene>
    <name evidence="2" type="ordered locus">c3134</name>
</gene>
<evidence type="ECO:0000313" key="2">
    <source>
        <dbReference type="EMBL" id="AAN81584.1"/>
    </source>
</evidence>
<proteinExistence type="predicted"/>
<dbReference type="HOGENOM" id="CLU_1110063_0_0_6"/>
<dbReference type="Proteomes" id="UP000001410">
    <property type="component" value="Chromosome"/>
</dbReference>
<name>A0A0H2VC43_ECOL6</name>
<organism evidence="2 3">
    <name type="scientific">Escherichia coli O6:H1 (strain CFT073 / ATCC 700928 / UPEC)</name>
    <dbReference type="NCBI Taxonomy" id="199310"/>
    <lineage>
        <taxon>Bacteria</taxon>
        <taxon>Pseudomonadati</taxon>
        <taxon>Pseudomonadota</taxon>
        <taxon>Gammaproteobacteria</taxon>
        <taxon>Enterobacterales</taxon>
        <taxon>Enterobacteriaceae</taxon>
        <taxon>Escherichia</taxon>
    </lineage>
</organism>
<keyword evidence="3" id="KW-1185">Reference proteome</keyword>
<dbReference type="STRING" id="199310.c3134"/>
<keyword evidence="1" id="KW-1133">Transmembrane helix</keyword>
<evidence type="ECO:0000313" key="3">
    <source>
        <dbReference type="Proteomes" id="UP000001410"/>
    </source>
</evidence>
<keyword evidence="1" id="KW-0812">Transmembrane</keyword>
<reference evidence="2 3" key="1">
    <citation type="journal article" date="2002" name="Proc. Natl. Acad. Sci. U.S.A.">
        <title>Extensive mosaic structure revealed by the complete genome sequence of uropathogenic Escherichia coli.</title>
        <authorList>
            <person name="Welch R.A."/>
            <person name="Burland V."/>
            <person name="Plunkett G.III."/>
            <person name="Redford P."/>
            <person name="Roesch P."/>
            <person name="Rasko D."/>
            <person name="Buckles E.L."/>
            <person name="Liou S.R."/>
            <person name="Boutin A."/>
            <person name="Hackett J."/>
            <person name="Stroud D."/>
            <person name="Mayhew G.F."/>
            <person name="Rose D.J."/>
            <person name="Zhou S."/>
            <person name="Schwartz D.C."/>
            <person name="Perna N.T."/>
            <person name="Mobley H.L."/>
            <person name="Donnenberg M.S."/>
            <person name="Blattner F.R."/>
        </authorList>
    </citation>
    <scope>NUCLEOTIDE SEQUENCE [LARGE SCALE GENOMIC DNA]</scope>
    <source>
        <strain evidence="3">CFT073 / ATCC 700928 / UPEC</strain>
    </source>
</reference>